<name>A0ABV1W340_9ACTN</name>
<evidence type="ECO:0008006" key="4">
    <source>
        <dbReference type="Google" id="ProtNLM"/>
    </source>
</evidence>
<sequence>MTDRPYEGSPYDGSYEGSRENPYQGYDPYAQQPQPYAQPQPHQHPQAHQAQPPQAQQHQQPQGWPGQQQGYDDPHAGRQYTQQWQGQTWDTQTHAQPLVAAAEPAAQTAYLPSMGHHEPAPAPASDPYGAQAPAPSATAAPAAHAGA</sequence>
<feature type="region of interest" description="Disordered" evidence="1">
    <location>
        <begin position="1"/>
        <end position="147"/>
    </location>
</feature>
<accession>A0ABV1W340</accession>
<evidence type="ECO:0000256" key="1">
    <source>
        <dbReference type="SAM" id="MobiDB-lite"/>
    </source>
</evidence>
<dbReference type="Proteomes" id="UP001458415">
    <property type="component" value="Unassembled WGS sequence"/>
</dbReference>
<feature type="non-terminal residue" evidence="2">
    <location>
        <position position="147"/>
    </location>
</feature>
<comment type="caution">
    <text evidence="2">The sequence shown here is derived from an EMBL/GenBank/DDBJ whole genome shotgun (WGS) entry which is preliminary data.</text>
</comment>
<feature type="compositionally biased region" description="Low complexity" evidence="1">
    <location>
        <begin position="22"/>
        <end position="71"/>
    </location>
</feature>
<evidence type="ECO:0000313" key="2">
    <source>
        <dbReference type="EMBL" id="MER6978614.1"/>
    </source>
</evidence>
<gene>
    <name evidence="2" type="ORF">ABT317_16785</name>
</gene>
<proteinExistence type="predicted"/>
<feature type="compositionally biased region" description="Low complexity" evidence="1">
    <location>
        <begin position="130"/>
        <end position="147"/>
    </location>
</feature>
<protein>
    <recommendedName>
        <fullName evidence="4">DUF2510 domain-containing protein</fullName>
    </recommendedName>
</protein>
<feature type="compositionally biased region" description="Low complexity" evidence="1">
    <location>
        <begin position="79"/>
        <end position="109"/>
    </location>
</feature>
<reference evidence="2 3" key="1">
    <citation type="submission" date="2024-06" db="EMBL/GenBank/DDBJ databases">
        <title>The Natural Products Discovery Center: Release of the First 8490 Sequenced Strains for Exploring Actinobacteria Biosynthetic Diversity.</title>
        <authorList>
            <person name="Kalkreuter E."/>
            <person name="Kautsar S.A."/>
            <person name="Yang D."/>
            <person name="Bader C.D."/>
            <person name="Teijaro C.N."/>
            <person name="Fluegel L."/>
            <person name="Davis C.M."/>
            <person name="Simpson J.R."/>
            <person name="Lauterbach L."/>
            <person name="Steele A.D."/>
            <person name="Gui C."/>
            <person name="Meng S."/>
            <person name="Li G."/>
            <person name="Viehrig K."/>
            <person name="Ye F."/>
            <person name="Su P."/>
            <person name="Kiefer A.F."/>
            <person name="Nichols A."/>
            <person name="Cepeda A.J."/>
            <person name="Yan W."/>
            <person name="Fan B."/>
            <person name="Jiang Y."/>
            <person name="Adhikari A."/>
            <person name="Zheng C.-J."/>
            <person name="Schuster L."/>
            <person name="Cowan T.M."/>
            <person name="Smanski M.J."/>
            <person name="Chevrette M.G."/>
            <person name="De Carvalho L.P.S."/>
            <person name="Shen B."/>
        </authorList>
    </citation>
    <scope>NUCLEOTIDE SEQUENCE [LARGE SCALE GENOMIC DNA]</scope>
    <source>
        <strain evidence="2 3">NPDC000634</strain>
    </source>
</reference>
<dbReference type="EMBL" id="JBEPCU010000255">
    <property type="protein sequence ID" value="MER6978614.1"/>
    <property type="molecule type" value="Genomic_DNA"/>
</dbReference>
<organism evidence="2 3">
    <name type="scientific">Streptomyces carpinensis</name>
    <dbReference type="NCBI Taxonomy" id="66369"/>
    <lineage>
        <taxon>Bacteria</taxon>
        <taxon>Bacillati</taxon>
        <taxon>Actinomycetota</taxon>
        <taxon>Actinomycetes</taxon>
        <taxon>Kitasatosporales</taxon>
        <taxon>Streptomycetaceae</taxon>
        <taxon>Streptomyces</taxon>
    </lineage>
</organism>
<evidence type="ECO:0000313" key="3">
    <source>
        <dbReference type="Proteomes" id="UP001458415"/>
    </source>
</evidence>
<keyword evidence="3" id="KW-1185">Reference proteome</keyword>